<feature type="region of interest" description="Disordered" evidence="5">
    <location>
        <begin position="91"/>
        <end position="117"/>
    </location>
</feature>
<dbReference type="PRINTS" id="PR01415">
    <property type="entry name" value="ANKYRIN"/>
</dbReference>
<dbReference type="PROSITE" id="PS50297">
    <property type="entry name" value="ANK_REP_REGION"/>
    <property type="match status" value="4"/>
</dbReference>
<evidence type="ECO:0000313" key="7">
    <source>
        <dbReference type="Proteomes" id="UP000650467"/>
    </source>
</evidence>
<evidence type="ECO:0000313" key="6">
    <source>
        <dbReference type="EMBL" id="KAG2431230.1"/>
    </source>
</evidence>
<reference evidence="6" key="1">
    <citation type="journal article" date="2020" name="bioRxiv">
        <title>Comparative genomics of Chlamydomonas.</title>
        <authorList>
            <person name="Craig R.J."/>
            <person name="Hasan A.R."/>
            <person name="Ness R.W."/>
            <person name="Keightley P.D."/>
        </authorList>
    </citation>
    <scope>NUCLEOTIDE SEQUENCE</scope>
    <source>
        <strain evidence="6">SAG 7.73</strain>
    </source>
</reference>
<proteinExistence type="predicted"/>
<dbReference type="InterPro" id="IPR002110">
    <property type="entry name" value="Ankyrin_rpt"/>
</dbReference>
<feature type="coiled-coil region" evidence="4">
    <location>
        <begin position="330"/>
        <end position="360"/>
    </location>
</feature>
<keyword evidence="4" id="KW-0175">Coiled coil</keyword>
<feature type="region of interest" description="Disordered" evidence="5">
    <location>
        <begin position="1"/>
        <end position="21"/>
    </location>
</feature>
<feature type="compositionally biased region" description="Basic and acidic residues" evidence="5">
    <location>
        <begin position="91"/>
        <end position="102"/>
    </location>
</feature>
<gene>
    <name evidence="6" type="ORF">HXX76_009758</name>
</gene>
<comment type="caution">
    <text evidence="6">The sequence shown here is derived from an EMBL/GenBank/DDBJ whole genome shotgun (WGS) entry which is preliminary data.</text>
</comment>
<keyword evidence="7" id="KW-1185">Reference proteome</keyword>
<keyword evidence="2 3" id="KW-0040">ANK repeat</keyword>
<accession>A0A835VX77</accession>
<feature type="repeat" description="ANK" evidence="3">
    <location>
        <begin position="1013"/>
        <end position="1045"/>
    </location>
</feature>
<dbReference type="SMART" id="SM00248">
    <property type="entry name" value="ANK"/>
    <property type="match status" value="9"/>
</dbReference>
<dbReference type="PROSITE" id="PS50088">
    <property type="entry name" value="ANK_REPEAT"/>
    <property type="match status" value="5"/>
</dbReference>
<dbReference type="Gene3D" id="1.25.40.20">
    <property type="entry name" value="Ankyrin repeat-containing domain"/>
    <property type="match status" value="3"/>
</dbReference>
<name>A0A835VX77_CHLIN</name>
<evidence type="ECO:0000256" key="4">
    <source>
        <dbReference type="SAM" id="Coils"/>
    </source>
</evidence>
<dbReference type="EMBL" id="JAEHOC010000025">
    <property type="protein sequence ID" value="KAG2431230.1"/>
    <property type="molecule type" value="Genomic_DNA"/>
</dbReference>
<organism evidence="6 7">
    <name type="scientific">Chlamydomonas incerta</name>
    <dbReference type="NCBI Taxonomy" id="51695"/>
    <lineage>
        <taxon>Eukaryota</taxon>
        <taxon>Viridiplantae</taxon>
        <taxon>Chlorophyta</taxon>
        <taxon>core chlorophytes</taxon>
        <taxon>Chlorophyceae</taxon>
        <taxon>CS clade</taxon>
        <taxon>Chlamydomonadales</taxon>
        <taxon>Chlamydomonadaceae</taxon>
        <taxon>Chlamydomonas</taxon>
    </lineage>
</organism>
<evidence type="ECO:0000256" key="1">
    <source>
        <dbReference type="ARBA" id="ARBA00022737"/>
    </source>
</evidence>
<feature type="compositionally biased region" description="Polar residues" evidence="5">
    <location>
        <begin position="162"/>
        <end position="178"/>
    </location>
</feature>
<feature type="repeat" description="ANK" evidence="3">
    <location>
        <begin position="912"/>
        <end position="933"/>
    </location>
</feature>
<feature type="region of interest" description="Disordered" evidence="5">
    <location>
        <begin position="150"/>
        <end position="182"/>
    </location>
</feature>
<feature type="repeat" description="ANK" evidence="3">
    <location>
        <begin position="948"/>
        <end position="980"/>
    </location>
</feature>
<keyword evidence="1" id="KW-0677">Repeat</keyword>
<dbReference type="Proteomes" id="UP000650467">
    <property type="component" value="Unassembled WGS sequence"/>
</dbReference>
<sequence length="1208" mass="127778">MGSAPSQEAPGRNQVVPYDSQALKEDTARLRKQLEEVMANFAKTLEATAISERKRADAEAAAQRARLDEYSAAERKKLDDSAALAREKLDEAAAAERRRATAQEEEAAAAERKRLDAEAEAARMKLDQQAADHRKELDRLAAIMRKELDDAAAAQRQRQDQEVTAQRQRQDQEAATQRQRLDDEAAVKRAALDAAAAAERAQLHSAVQATLARLETLVAGVPSGAASAGAQPQPQKAGAAAGAASAAASAEADDTAAAQRQRLDDEAAAKRAALDAAAAAERAQLHSAVQATLARLETLVAVVSSGAASAGAQQQQPAAAAASAAASAEAAALAEEPRKLQQEMQQLEQQRQAVASAQAAAAAAAVAAAAAPAAAPVAAPVAAPAAAPAAAPVAAPVAAPAAVPAAAPAAAAAPAKPVPAAAAAPVAGAFLTVPSDAVEATWTPEDLLCRILAHGVPLDDLPESLRDLHDGMPAALREAPMRLLHIDSVLGWSNIKVYEEVDTASECIEVPYGSVSDGVWDGTLILSWRWAAQKPTTYVPGFSPMSELQYGELQRVMQRAKAAGMGYVWIDWCCVPQYVGSPMVEVLRSKAFYARARSMTVIPTFFPIPTDGIVRLLLVKASRVIKRRAATSPRAAVVASRLDDILAKEVVAGREYFSRVWTLAERMARLGRREQLCHWLSLEAWLGMLVDALLKSTDDRSALAIFKQILGEQAAGLLEVVLDPLSEAVKTGSMHVSEGLDERVADLFESAVAIWHAAKGLEEAPTREWLQTYLGQAHSGMYQAWSDADRVWSVYSYFCWKQLDQSKETALLEALQDLVRVAGGSRKHLMGMATRLGLAKQLPASDVDAKLVAAARANDTEALLAVLAEGGYPDTRPSDGMTALHHAAAHGNVEAVKALLAEGASQGIRDASSATALHAAAAAGKAEVLKLLLAAPAGKKDLEVTGKEGNTPLAAAAQKGHEEVVRLLLAAGAKRDAVNDAKEIPVSLACKEGHALVVKALLDAGANPNFKYQGLTLLYIAMRNNRLEVVKTLLSAGADKDMKNDNGYCTIAGAAELNKAEVLKYLISVGTNMHPTFNSKAHNTLLHRAAIGNAPEAAQVLIDAGLDKEIRDGDCRRTALSTAAVCNNVAVMKLLVANKVDIESRDKDLYTALCYAATCNKYEACVYLINAGANVKVKTKKGHTPRELGDERRIKDLFPKPQGGLLFF</sequence>
<feature type="repeat" description="ANK" evidence="3">
    <location>
        <begin position="879"/>
        <end position="911"/>
    </location>
</feature>
<evidence type="ECO:0000256" key="3">
    <source>
        <dbReference type="PROSITE-ProRule" id="PRU00023"/>
    </source>
</evidence>
<dbReference type="PANTHER" id="PTHR24188">
    <property type="entry name" value="ANKYRIN REPEAT PROTEIN"/>
    <property type="match status" value="1"/>
</dbReference>
<dbReference type="PANTHER" id="PTHR24188:SF29">
    <property type="entry name" value="GH09064P"/>
    <property type="match status" value="1"/>
</dbReference>
<dbReference type="SUPFAM" id="SSF48403">
    <property type="entry name" value="Ankyrin repeat"/>
    <property type="match status" value="1"/>
</dbReference>
<evidence type="ECO:0000256" key="2">
    <source>
        <dbReference type="ARBA" id="ARBA00023043"/>
    </source>
</evidence>
<dbReference type="OrthoDB" id="545630at2759"/>
<protein>
    <recommendedName>
        <fullName evidence="8">Heterokaryon incompatibility domain-containing protein</fullName>
    </recommendedName>
</protein>
<evidence type="ECO:0008006" key="8">
    <source>
        <dbReference type="Google" id="ProtNLM"/>
    </source>
</evidence>
<dbReference type="InterPro" id="IPR036770">
    <property type="entry name" value="Ankyrin_rpt-contain_sf"/>
</dbReference>
<dbReference type="AlphaFoldDB" id="A0A835VX77"/>
<dbReference type="Pfam" id="PF12796">
    <property type="entry name" value="Ank_2"/>
    <property type="match status" value="3"/>
</dbReference>
<feature type="repeat" description="ANK" evidence="3">
    <location>
        <begin position="981"/>
        <end position="1013"/>
    </location>
</feature>
<evidence type="ECO:0000256" key="5">
    <source>
        <dbReference type="SAM" id="MobiDB-lite"/>
    </source>
</evidence>